<feature type="transmembrane region" description="Helical" evidence="6">
    <location>
        <begin position="380"/>
        <end position="399"/>
    </location>
</feature>
<sequence>MYKHTVLLKIGYGRFHYELMAACALSIIAVGLQNALSSYIFPAAQCELKLTSFELGLLNISFLAGGIASCFLWGNAADMNGRRKILIATHFSNVVATVVCSLNPYKISLIACRLANGFLIGAPGSIIFSYVAEFQPSKYQQASICYCGLFFTLSWLILPVTASFVLPLEIDYELGGFLILTPWRLFMIFLTVPDLLAAFWFVRMPESPKFYAAKGETNKALVVLRRMYASNTGCARESFPVKRLINPETVEMHAPEGVSCASRTLRVLRKMVGQSRDLFRPPLVCVTLLTCGIMFANMFGVFGLGLWFPEIFIRFEHFHKLHPNGTASLKELSAFNYVKNATCEPSLDSSVIHNTVAMALSAILYNLIAGVLSTKIHVKTISTVSMLIGGLCAASIYFLKTPVQNLVVACIFQATMITANTTVGAIGVELFPTQIAVMALCVIICAGRIGAVASNFIFGYFIGSSCEVPIFVVAGVVLAGAVLCSVVPREKKICGGEW</sequence>
<evidence type="ECO:0000313" key="8">
    <source>
        <dbReference type="EMBL" id="KAJ8985329.1"/>
    </source>
</evidence>
<evidence type="ECO:0000256" key="5">
    <source>
        <dbReference type="ARBA" id="ARBA00023136"/>
    </source>
</evidence>
<evidence type="ECO:0000256" key="6">
    <source>
        <dbReference type="SAM" id="Phobius"/>
    </source>
</evidence>
<feature type="transmembrane region" description="Helical" evidence="6">
    <location>
        <begin position="144"/>
        <end position="165"/>
    </location>
</feature>
<evidence type="ECO:0000256" key="1">
    <source>
        <dbReference type="ARBA" id="ARBA00004141"/>
    </source>
</evidence>
<keyword evidence="4 6" id="KW-1133">Transmembrane helix</keyword>
<name>A0ABQ9K651_9CUCU</name>
<comment type="subcellular location">
    <subcellularLocation>
        <location evidence="1">Membrane</location>
        <topology evidence="1">Multi-pass membrane protein</topology>
    </subcellularLocation>
</comment>
<dbReference type="PANTHER" id="PTHR23511">
    <property type="entry name" value="SYNAPTIC VESICLE GLYCOPROTEIN 2"/>
    <property type="match status" value="1"/>
</dbReference>
<dbReference type="Gene3D" id="1.20.1250.20">
    <property type="entry name" value="MFS general substrate transporter like domains"/>
    <property type="match status" value="1"/>
</dbReference>
<feature type="transmembrane region" description="Helical" evidence="6">
    <location>
        <begin position="435"/>
        <end position="462"/>
    </location>
</feature>
<feature type="transmembrane region" description="Helical" evidence="6">
    <location>
        <begin position="405"/>
        <end position="428"/>
    </location>
</feature>
<dbReference type="EMBL" id="JAPWTJ010000016">
    <property type="protein sequence ID" value="KAJ8985329.1"/>
    <property type="molecule type" value="Genomic_DNA"/>
</dbReference>
<dbReference type="PROSITE" id="PS50850">
    <property type="entry name" value="MFS"/>
    <property type="match status" value="1"/>
</dbReference>
<feature type="transmembrane region" description="Helical" evidence="6">
    <location>
        <begin position="53"/>
        <end position="73"/>
    </location>
</feature>
<keyword evidence="9" id="KW-1185">Reference proteome</keyword>
<comment type="caution">
    <text evidence="8">The sequence shown here is derived from an EMBL/GenBank/DDBJ whole genome shotgun (WGS) entry which is preliminary data.</text>
</comment>
<gene>
    <name evidence="8" type="ORF">NQ317_008359</name>
</gene>
<keyword evidence="5 6" id="KW-0472">Membrane</keyword>
<evidence type="ECO:0000313" key="9">
    <source>
        <dbReference type="Proteomes" id="UP001162164"/>
    </source>
</evidence>
<feature type="domain" description="Major facilitator superfamily (MFS) profile" evidence="7">
    <location>
        <begin position="19"/>
        <end position="492"/>
    </location>
</feature>
<proteinExistence type="predicted"/>
<organism evidence="8 9">
    <name type="scientific">Molorchus minor</name>
    <dbReference type="NCBI Taxonomy" id="1323400"/>
    <lineage>
        <taxon>Eukaryota</taxon>
        <taxon>Metazoa</taxon>
        <taxon>Ecdysozoa</taxon>
        <taxon>Arthropoda</taxon>
        <taxon>Hexapoda</taxon>
        <taxon>Insecta</taxon>
        <taxon>Pterygota</taxon>
        <taxon>Neoptera</taxon>
        <taxon>Endopterygota</taxon>
        <taxon>Coleoptera</taxon>
        <taxon>Polyphaga</taxon>
        <taxon>Cucujiformia</taxon>
        <taxon>Chrysomeloidea</taxon>
        <taxon>Cerambycidae</taxon>
        <taxon>Lamiinae</taxon>
        <taxon>Monochamini</taxon>
        <taxon>Molorchus</taxon>
    </lineage>
</organism>
<keyword evidence="2" id="KW-0813">Transport</keyword>
<dbReference type="InterPro" id="IPR020846">
    <property type="entry name" value="MFS_dom"/>
</dbReference>
<feature type="transmembrane region" description="Helical" evidence="6">
    <location>
        <begin position="185"/>
        <end position="202"/>
    </location>
</feature>
<feature type="transmembrane region" description="Helical" evidence="6">
    <location>
        <begin position="351"/>
        <end position="368"/>
    </location>
</feature>
<evidence type="ECO:0000259" key="7">
    <source>
        <dbReference type="PROSITE" id="PS50850"/>
    </source>
</evidence>
<dbReference type="SUPFAM" id="SSF103473">
    <property type="entry name" value="MFS general substrate transporter"/>
    <property type="match status" value="1"/>
</dbReference>
<dbReference type="InterPro" id="IPR011701">
    <property type="entry name" value="MFS"/>
</dbReference>
<keyword evidence="3 6" id="KW-0812">Transmembrane</keyword>
<feature type="transmembrane region" description="Helical" evidence="6">
    <location>
        <begin position="21"/>
        <end position="41"/>
    </location>
</feature>
<reference evidence="8" key="1">
    <citation type="journal article" date="2023" name="Insect Mol. Biol.">
        <title>Genome sequencing provides insights into the evolution of gene families encoding plant cell wall-degrading enzymes in longhorned beetles.</title>
        <authorList>
            <person name="Shin N.R."/>
            <person name="Okamura Y."/>
            <person name="Kirsch R."/>
            <person name="Pauchet Y."/>
        </authorList>
    </citation>
    <scope>NUCLEOTIDE SEQUENCE</scope>
    <source>
        <strain evidence="8">MMC_N1</strain>
    </source>
</reference>
<evidence type="ECO:0000256" key="4">
    <source>
        <dbReference type="ARBA" id="ARBA00022989"/>
    </source>
</evidence>
<evidence type="ECO:0000256" key="2">
    <source>
        <dbReference type="ARBA" id="ARBA00022448"/>
    </source>
</evidence>
<dbReference type="PANTHER" id="PTHR23511:SF38">
    <property type="entry name" value="SYNAPTIC VESICLE 2-RELATED PROTEIN-LIKE PROTEIN"/>
    <property type="match status" value="1"/>
</dbReference>
<dbReference type="Pfam" id="PF07690">
    <property type="entry name" value="MFS_1"/>
    <property type="match status" value="1"/>
</dbReference>
<evidence type="ECO:0000256" key="3">
    <source>
        <dbReference type="ARBA" id="ARBA00022692"/>
    </source>
</evidence>
<protein>
    <recommendedName>
        <fullName evidence="7">Major facilitator superfamily (MFS) profile domain-containing protein</fullName>
    </recommendedName>
</protein>
<feature type="transmembrane region" description="Helical" evidence="6">
    <location>
        <begin position="468"/>
        <end position="487"/>
    </location>
</feature>
<feature type="transmembrane region" description="Helical" evidence="6">
    <location>
        <begin position="283"/>
        <end position="308"/>
    </location>
</feature>
<dbReference type="Proteomes" id="UP001162164">
    <property type="component" value="Unassembled WGS sequence"/>
</dbReference>
<feature type="transmembrane region" description="Helical" evidence="6">
    <location>
        <begin position="113"/>
        <end position="132"/>
    </location>
</feature>
<accession>A0ABQ9K651</accession>
<dbReference type="InterPro" id="IPR036259">
    <property type="entry name" value="MFS_trans_sf"/>
</dbReference>